<protein>
    <submittedName>
        <fullName evidence="2">Ribonuclease T2 family</fullName>
    </submittedName>
</protein>
<evidence type="ECO:0000313" key="2">
    <source>
        <dbReference type="EMBL" id="QDY52205.1"/>
    </source>
</evidence>
<reference evidence="2" key="1">
    <citation type="submission" date="2018-11" db="EMBL/GenBank/DDBJ databases">
        <title>A distinct lineage of giant viruses engineers rhodopsin photosystems in predatory marine eukaryotes.</title>
        <authorList>
            <person name="Needham D.M."/>
            <person name="Yoshizawa S."/>
            <person name="Hosaka T."/>
            <person name="Poirier C."/>
            <person name="Choi C.-J."/>
            <person name="Hehenberger E."/>
            <person name="Irwin N.A.T."/>
            <person name="Wilken S."/>
            <person name="Yung C.-M."/>
            <person name="Bachy C."/>
            <person name="Kurihara R."/>
            <person name="Nakajima Y."/>
            <person name="Kojima K."/>
            <person name="Kimura-Someya T."/>
            <person name="Leonard G."/>
            <person name="Malmstrom R.R."/>
            <person name="Mende D."/>
            <person name="Olson D.K."/>
            <person name="Sudo Y."/>
            <person name="Sudek S."/>
            <person name="Richards T.A."/>
            <person name="DeLong E.F."/>
            <person name="Keeling P.J."/>
            <person name="Santoro A.E."/>
            <person name="Shirouzu M."/>
            <person name="Iwasaki W."/>
            <person name="Worden A.Z."/>
        </authorList>
    </citation>
    <scope>NUCLEOTIDE SEQUENCE</scope>
</reference>
<dbReference type="GO" id="GO:0006401">
    <property type="term" value="P:RNA catabolic process"/>
    <property type="evidence" value="ECO:0007669"/>
    <property type="project" value="TreeGrafter"/>
</dbReference>
<dbReference type="SUPFAM" id="SSF55895">
    <property type="entry name" value="Ribonuclease Rh-like"/>
    <property type="match status" value="1"/>
</dbReference>
<dbReference type="InterPro" id="IPR018188">
    <property type="entry name" value="RNase_T2_His_AS_1"/>
</dbReference>
<dbReference type="PROSITE" id="PS00530">
    <property type="entry name" value="RNASE_T2_1"/>
    <property type="match status" value="1"/>
</dbReference>
<dbReference type="GO" id="GO:0003723">
    <property type="term" value="F:RNA binding"/>
    <property type="evidence" value="ECO:0007669"/>
    <property type="project" value="InterPro"/>
</dbReference>
<dbReference type="PANTHER" id="PTHR11240:SF22">
    <property type="entry name" value="RIBONUCLEASE T2"/>
    <property type="match status" value="1"/>
</dbReference>
<sequence length="148" mass="17895">MSILSDIFFNYLSGILNLKKKNEKFYYLSLIKEENVWSIHGLWPQYSENKYPSFCKKVDFNIETLNPILKELNENWYSNIDKNEDFWKHEWEKHGSCVFSEINEYEYFNKTLDLFKTAIQTGLPEEFYDKKDNKCLIPLSLDFKFILD</sequence>
<dbReference type="GO" id="GO:0033897">
    <property type="term" value="F:ribonuclease T2 activity"/>
    <property type="evidence" value="ECO:0007669"/>
    <property type="project" value="InterPro"/>
</dbReference>
<dbReference type="EMBL" id="MK250089">
    <property type="protein sequence ID" value="QDY52205.1"/>
    <property type="molecule type" value="Genomic_DNA"/>
</dbReference>
<organism evidence="2">
    <name type="scientific">Mimiviridae sp. ChoanoV1</name>
    <dbReference type="NCBI Taxonomy" id="2596887"/>
    <lineage>
        <taxon>Viruses</taxon>
        <taxon>Varidnaviria</taxon>
        <taxon>Bamfordvirae</taxon>
        <taxon>Nucleocytoviricota</taxon>
        <taxon>Megaviricetes</taxon>
        <taxon>Imitervirales</taxon>
        <taxon>Schizomimiviridae</taxon>
    </lineage>
</organism>
<dbReference type="InterPro" id="IPR001568">
    <property type="entry name" value="RNase_T2-like"/>
</dbReference>
<dbReference type="Gene3D" id="3.90.730.10">
    <property type="entry name" value="Ribonuclease T2-like"/>
    <property type="match status" value="1"/>
</dbReference>
<comment type="similarity">
    <text evidence="1">Belongs to the RNase T2 family.</text>
</comment>
<evidence type="ECO:0000256" key="1">
    <source>
        <dbReference type="ARBA" id="ARBA00007469"/>
    </source>
</evidence>
<dbReference type="GO" id="GO:0005576">
    <property type="term" value="C:extracellular region"/>
    <property type="evidence" value="ECO:0007669"/>
    <property type="project" value="TreeGrafter"/>
</dbReference>
<gene>
    <name evidence="2" type="ORF">5_2</name>
</gene>
<dbReference type="InterPro" id="IPR036430">
    <property type="entry name" value="RNase_T2-like_sf"/>
</dbReference>
<dbReference type="Pfam" id="PF00445">
    <property type="entry name" value="Ribonuclease_T2"/>
    <property type="match status" value="1"/>
</dbReference>
<dbReference type="PANTHER" id="PTHR11240">
    <property type="entry name" value="RIBONUCLEASE T2"/>
    <property type="match status" value="1"/>
</dbReference>
<name>A0A5B8II23_9VIRU</name>
<accession>A0A5B8II23</accession>
<dbReference type="InterPro" id="IPR033130">
    <property type="entry name" value="RNase_T2_His_AS_2"/>
</dbReference>
<dbReference type="PROSITE" id="PS00531">
    <property type="entry name" value="RNASE_T2_2"/>
    <property type="match status" value="1"/>
</dbReference>
<proteinExistence type="inferred from homology"/>